<dbReference type="Gramene" id="PNT71255">
    <property type="protein sequence ID" value="PNT71255"/>
    <property type="gene ID" value="BRADI_2g25292v3"/>
</dbReference>
<dbReference type="Proteomes" id="UP000008810">
    <property type="component" value="Chromosome 2"/>
</dbReference>
<feature type="compositionally biased region" description="Low complexity" evidence="1">
    <location>
        <begin position="111"/>
        <end position="126"/>
    </location>
</feature>
<dbReference type="EMBL" id="CM000881">
    <property type="protein sequence ID" value="PNT71255.1"/>
    <property type="molecule type" value="Genomic_DNA"/>
</dbReference>
<feature type="compositionally biased region" description="Basic residues" evidence="1">
    <location>
        <begin position="130"/>
        <end position="140"/>
    </location>
</feature>
<gene>
    <name evidence="2" type="ORF">BRADI_2g25292v3</name>
</gene>
<proteinExistence type="predicted"/>
<feature type="region of interest" description="Disordered" evidence="1">
    <location>
        <begin position="109"/>
        <end position="166"/>
    </location>
</feature>
<organism evidence="2">
    <name type="scientific">Brachypodium distachyon</name>
    <name type="common">Purple false brome</name>
    <name type="synonym">Trachynia distachya</name>
    <dbReference type="NCBI Taxonomy" id="15368"/>
    <lineage>
        <taxon>Eukaryota</taxon>
        <taxon>Viridiplantae</taxon>
        <taxon>Streptophyta</taxon>
        <taxon>Embryophyta</taxon>
        <taxon>Tracheophyta</taxon>
        <taxon>Spermatophyta</taxon>
        <taxon>Magnoliopsida</taxon>
        <taxon>Liliopsida</taxon>
        <taxon>Poales</taxon>
        <taxon>Poaceae</taxon>
        <taxon>BOP clade</taxon>
        <taxon>Pooideae</taxon>
        <taxon>Stipodae</taxon>
        <taxon>Brachypodieae</taxon>
        <taxon>Brachypodium</taxon>
    </lineage>
</organism>
<dbReference type="AlphaFoldDB" id="A0A2K2DAE5"/>
<reference evidence="3" key="3">
    <citation type="submission" date="2018-08" db="UniProtKB">
        <authorList>
            <consortium name="EnsemblPlants"/>
        </authorList>
    </citation>
    <scope>IDENTIFICATION</scope>
    <source>
        <strain evidence="3">cv. Bd21</strain>
    </source>
</reference>
<evidence type="ECO:0000313" key="4">
    <source>
        <dbReference type="Proteomes" id="UP000008810"/>
    </source>
</evidence>
<evidence type="ECO:0000313" key="2">
    <source>
        <dbReference type="EMBL" id="PNT71255.1"/>
    </source>
</evidence>
<accession>A0A2K2DAE5</accession>
<keyword evidence="4" id="KW-1185">Reference proteome</keyword>
<dbReference type="InParanoid" id="A0A2K2DAE5"/>
<name>A0A2K2DAE5_BRADI</name>
<sequence>MLPGEEDGCVCCLGFVVAARGSGRLLKGDLASSPDPVLERKTNKKKLVVSRVAAAALPRLIRWKLSRPRAPLAVAVVAIHRLLSSVPAHPRRSTPATTQARYLVEADPAHTLSSSRPTLSSPWASSQHARPPRRGAHWWRRASTDPRRSYLTGHGSPQAPPHSINEQSNGLKVQLQVSQTEPTNNCNLR</sequence>
<evidence type="ECO:0000313" key="3">
    <source>
        <dbReference type="EnsemblPlants" id="PNT71255"/>
    </source>
</evidence>
<protein>
    <submittedName>
        <fullName evidence="2 3">Uncharacterized protein</fullName>
    </submittedName>
</protein>
<reference evidence="2" key="2">
    <citation type="submission" date="2017-06" db="EMBL/GenBank/DDBJ databases">
        <title>WGS assembly of Brachypodium distachyon.</title>
        <authorList>
            <consortium name="The International Brachypodium Initiative"/>
            <person name="Lucas S."/>
            <person name="Harmon-Smith M."/>
            <person name="Lail K."/>
            <person name="Tice H."/>
            <person name="Grimwood J."/>
            <person name="Bruce D."/>
            <person name="Barry K."/>
            <person name="Shu S."/>
            <person name="Lindquist E."/>
            <person name="Wang M."/>
            <person name="Pitluck S."/>
            <person name="Vogel J.P."/>
            <person name="Garvin D.F."/>
            <person name="Mockler T.C."/>
            <person name="Schmutz J."/>
            <person name="Rokhsar D."/>
            <person name="Bevan M.W."/>
        </authorList>
    </citation>
    <scope>NUCLEOTIDE SEQUENCE</scope>
    <source>
        <strain evidence="2">Bd21</strain>
    </source>
</reference>
<reference evidence="2 3" key="1">
    <citation type="journal article" date="2010" name="Nature">
        <title>Genome sequencing and analysis of the model grass Brachypodium distachyon.</title>
        <authorList>
            <consortium name="International Brachypodium Initiative"/>
        </authorList>
    </citation>
    <scope>NUCLEOTIDE SEQUENCE [LARGE SCALE GENOMIC DNA]</scope>
    <source>
        <strain evidence="2 3">Bd21</strain>
    </source>
</reference>
<dbReference type="EnsemblPlants" id="PNT71255">
    <property type="protein sequence ID" value="PNT71255"/>
    <property type="gene ID" value="BRADI_2g25292v3"/>
</dbReference>
<evidence type="ECO:0000256" key="1">
    <source>
        <dbReference type="SAM" id="MobiDB-lite"/>
    </source>
</evidence>